<feature type="transmembrane region" description="Helical" evidence="1">
    <location>
        <begin position="279"/>
        <end position="298"/>
    </location>
</feature>
<dbReference type="Proteomes" id="UP000661894">
    <property type="component" value="Unassembled WGS sequence"/>
</dbReference>
<feature type="transmembrane region" description="Helical" evidence="1">
    <location>
        <begin position="37"/>
        <end position="59"/>
    </location>
</feature>
<dbReference type="InterPro" id="IPR046671">
    <property type="entry name" value="DUF6541"/>
</dbReference>
<gene>
    <name evidence="2" type="ORF">H9624_12360</name>
</gene>
<keyword evidence="1" id="KW-0472">Membrane</keyword>
<feature type="transmembrane region" description="Helical" evidence="1">
    <location>
        <begin position="6"/>
        <end position="25"/>
    </location>
</feature>
<feature type="transmembrane region" description="Helical" evidence="1">
    <location>
        <begin position="491"/>
        <end position="510"/>
    </location>
</feature>
<feature type="transmembrane region" description="Helical" evidence="1">
    <location>
        <begin position="336"/>
        <end position="356"/>
    </location>
</feature>
<feature type="transmembrane region" description="Helical" evidence="1">
    <location>
        <begin position="65"/>
        <end position="85"/>
    </location>
</feature>
<keyword evidence="1" id="KW-0812">Transmembrane</keyword>
<evidence type="ECO:0000256" key="1">
    <source>
        <dbReference type="SAM" id="Phobius"/>
    </source>
</evidence>
<evidence type="ECO:0000313" key="2">
    <source>
        <dbReference type="EMBL" id="MBD8063110.1"/>
    </source>
</evidence>
<keyword evidence="1" id="KW-1133">Transmembrane helix</keyword>
<name>A0ABR8Z464_9MICO</name>
<protein>
    <recommendedName>
        <fullName evidence="4">Glycosyltransferase RgtA/B/C/D-like domain-containing protein</fullName>
    </recommendedName>
</protein>
<feature type="transmembrane region" description="Helical" evidence="1">
    <location>
        <begin position="193"/>
        <end position="212"/>
    </location>
</feature>
<organism evidence="2 3">
    <name type="scientific">Oceanitalea stevensii</name>
    <dbReference type="NCBI Taxonomy" id="2763072"/>
    <lineage>
        <taxon>Bacteria</taxon>
        <taxon>Bacillati</taxon>
        <taxon>Actinomycetota</taxon>
        <taxon>Actinomycetes</taxon>
        <taxon>Micrococcales</taxon>
        <taxon>Bogoriellaceae</taxon>
        <taxon>Georgenia</taxon>
    </lineage>
</organism>
<sequence>MSWWALVPDALALALLAVVPGALALRVLGVRGLAGLAAAPPVTVAALGVLSVLLARFGVAWRLPAVLACLALVLAVVGGLAWLVTRRRATTDDGAWRPGPLGTRRALAVAAGTVAGVVLLAGPFVATLPTPDAPLQQWDAVFHLNAVVAARETGVVTPLGGLAPLYGDGTLAPYYPTGWHALVALAPGASVPAATNAGVLVLGTGAWVLGLAGLAREVFRRRTLPAVLAPLLAAGFVAYPVVQLTVLAQLANGLSTALLPGAVLLVLRAVRAVQARAGGPAVAGTVVAAAAGVGGVVVAHASGLFSLALVAGPLVVGALGGQAVRLVRAGRRAAGGALLAAVTAAVVAVPVVLANLDALSSVVGFERASGRSHTAALREVLLDQTLAHGYPGDGRAHLAVTAATLVGALLVVLHRRHRWLAAALVLTVALAVLAAGPADHPLRWLASFWYTQAGRIAPVAVVPAVLLAAYALTTAVDAVRRRVPARAAGHAALAVVLALAVGTAVARLPLQARVVASAYVPGELAWGTMATAEELTMMRELDLPAGAVVVGDPFNGSALLPAVAGVGVVFPQLGASGMSPAQRVLQEGLADIHDDPAVCAALADAGATHLYQDTATAEAGAKLDDRTAAMRGVDVSEGFTEVARAGTAAVHRIDTCP</sequence>
<accession>A0ABR8Z464</accession>
<feature type="transmembrane region" description="Helical" evidence="1">
    <location>
        <begin position="304"/>
        <end position="324"/>
    </location>
</feature>
<feature type="transmembrane region" description="Helical" evidence="1">
    <location>
        <begin position="106"/>
        <end position="126"/>
    </location>
</feature>
<reference evidence="2 3" key="1">
    <citation type="submission" date="2020-08" db="EMBL/GenBank/DDBJ databases">
        <title>A Genomic Blueprint of the Chicken Gut Microbiome.</title>
        <authorList>
            <person name="Gilroy R."/>
            <person name="Ravi A."/>
            <person name="Getino M."/>
            <person name="Pursley I."/>
            <person name="Horton D.L."/>
            <person name="Alikhan N.-F."/>
            <person name="Baker D."/>
            <person name="Gharbi K."/>
            <person name="Hall N."/>
            <person name="Watson M."/>
            <person name="Adriaenssens E.M."/>
            <person name="Foster-Nyarko E."/>
            <person name="Jarju S."/>
            <person name="Secka A."/>
            <person name="Antonio M."/>
            <person name="Oren A."/>
            <person name="Chaudhuri R."/>
            <person name="La Ragione R.M."/>
            <person name="Hildebrand F."/>
            <person name="Pallen M.J."/>
        </authorList>
    </citation>
    <scope>NUCLEOTIDE SEQUENCE [LARGE SCALE GENOMIC DNA]</scope>
    <source>
        <strain evidence="2 3">Sa1BUA1</strain>
    </source>
</reference>
<dbReference type="EMBL" id="JACSPO010000007">
    <property type="protein sequence ID" value="MBD8063110.1"/>
    <property type="molecule type" value="Genomic_DNA"/>
</dbReference>
<evidence type="ECO:0008006" key="4">
    <source>
        <dbReference type="Google" id="ProtNLM"/>
    </source>
</evidence>
<feature type="transmembrane region" description="Helical" evidence="1">
    <location>
        <begin position="248"/>
        <end position="267"/>
    </location>
</feature>
<dbReference type="RefSeq" id="WP_251840209.1">
    <property type="nucleotide sequence ID" value="NZ_JACSPO010000007.1"/>
</dbReference>
<feature type="transmembrane region" description="Helical" evidence="1">
    <location>
        <begin position="224"/>
        <end position="242"/>
    </location>
</feature>
<keyword evidence="3" id="KW-1185">Reference proteome</keyword>
<feature type="transmembrane region" description="Helical" evidence="1">
    <location>
        <begin position="396"/>
        <end position="412"/>
    </location>
</feature>
<evidence type="ECO:0000313" key="3">
    <source>
        <dbReference type="Proteomes" id="UP000661894"/>
    </source>
</evidence>
<comment type="caution">
    <text evidence="2">The sequence shown here is derived from an EMBL/GenBank/DDBJ whole genome shotgun (WGS) entry which is preliminary data.</text>
</comment>
<feature type="transmembrane region" description="Helical" evidence="1">
    <location>
        <begin position="419"/>
        <end position="436"/>
    </location>
</feature>
<feature type="transmembrane region" description="Helical" evidence="1">
    <location>
        <begin position="456"/>
        <end position="479"/>
    </location>
</feature>
<dbReference type="Pfam" id="PF20176">
    <property type="entry name" value="DUF6541"/>
    <property type="match status" value="1"/>
</dbReference>
<proteinExistence type="predicted"/>